<dbReference type="PANTHER" id="PTHR35561:SF1">
    <property type="entry name" value="RNA 2',3'-CYCLIC PHOSPHODIESTERASE"/>
    <property type="match status" value="1"/>
</dbReference>
<evidence type="ECO:0000313" key="3">
    <source>
        <dbReference type="EMBL" id="MBB3730227.1"/>
    </source>
</evidence>
<dbReference type="RefSeq" id="WP_183654621.1">
    <property type="nucleotide sequence ID" value="NZ_BAAAXX010000163.1"/>
</dbReference>
<organism evidence="3 4">
    <name type="scientific">Nonomuraea dietziae</name>
    <dbReference type="NCBI Taxonomy" id="65515"/>
    <lineage>
        <taxon>Bacteria</taxon>
        <taxon>Bacillati</taxon>
        <taxon>Actinomycetota</taxon>
        <taxon>Actinomycetes</taxon>
        <taxon>Streptosporangiales</taxon>
        <taxon>Streptosporangiaceae</taxon>
        <taxon>Nonomuraea</taxon>
    </lineage>
</organism>
<dbReference type="Proteomes" id="UP000579945">
    <property type="component" value="Unassembled WGS sequence"/>
</dbReference>
<dbReference type="AlphaFoldDB" id="A0A7W5V454"/>
<dbReference type="HAMAP" id="MF_01940">
    <property type="entry name" value="RNA_CPDase"/>
    <property type="match status" value="1"/>
</dbReference>
<feature type="short sequence motif" description="HXTX 2" evidence="2">
    <location>
        <begin position="122"/>
        <end position="125"/>
    </location>
</feature>
<protein>
    <recommendedName>
        <fullName evidence="2">RNA 2',3'-cyclic phosphodiesterase</fullName>
        <shortName evidence="2">RNA 2',3'-CPDase</shortName>
        <ecNumber evidence="2">3.1.4.58</ecNumber>
    </recommendedName>
</protein>
<dbReference type="Pfam" id="PF13563">
    <property type="entry name" value="2_5_RNA_ligase2"/>
    <property type="match status" value="1"/>
</dbReference>
<sequence length="181" mass="19676">MRLFAAILPPPEILDEVAAALAGRTHVVEGLRWVDRATWHLTLAFYGEVPERALPDLEVRLARAASRHPAKRLAFEGAGAFSKRVFWLGVSGDPLVRLAGSAAAAGRRAGAVQTDEKRFHAHLTLARARQPTDLRPLVEALSSFAGSPWSADSIHLMRSHPGPTVRYESLGHWALAPAERG</sequence>
<dbReference type="GO" id="GO:0016874">
    <property type="term" value="F:ligase activity"/>
    <property type="evidence" value="ECO:0007669"/>
    <property type="project" value="UniProtKB-KW"/>
</dbReference>
<keyword evidence="3" id="KW-0436">Ligase</keyword>
<feature type="active site" description="Proton donor" evidence="2">
    <location>
        <position position="40"/>
    </location>
</feature>
<dbReference type="NCBIfam" id="TIGR02258">
    <property type="entry name" value="2_5_ligase"/>
    <property type="match status" value="1"/>
</dbReference>
<comment type="function">
    <text evidence="2">Hydrolyzes RNA 2',3'-cyclic phosphodiester to an RNA 2'-phosphomonoester.</text>
</comment>
<evidence type="ECO:0000313" key="4">
    <source>
        <dbReference type="Proteomes" id="UP000579945"/>
    </source>
</evidence>
<comment type="catalytic activity">
    <reaction evidence="2">
        <text>a 3'-end 2',3'-cyclophospho-ribonucleotide-RNA + H2O = a 3'-end 2'-phospho-ribonucleotide-RNA + H(+)</text>
        <dbReference type="Rhea" id="RHEA:11828"/>
        <dbReference type="Rhea" id="RHEA-COMP:10464"/>
        <dbReference type="Rhea" id="RHEA-COMP:17353"/>
        <dbReference type="ChEBI" id="CHEBI:15377"/>
        <dbReference type="ChEBI" id="CHEBI:15378"/>
        <dbReference type="ChEBI" id="CHEBI:83064"/>
        <dbReference type="ChEBI" id="CHEBI:173113"/>
        <dbReference type="EC" id="3.1.4.58"/>
    </reaction>
</comment>
<accession>A0A7W5V454</accession>
<feature type="active site" description="Proton acceptor" evidence="2">
    <location>
        <position position="122"/>
    </location>
</feature>
<proteinExistence type="inferred from homology"/>
<dbReference type="GO" id="GO:0008664">
    <property type="term" value="F:RNA 2',3'-cyclic 3'-phosphodiesterase activity"/>
    <property type="evidence" value="ECO:0007669"/>
    <property type="project" value="UniProtKB-EC"/>
</dbReference>
<dbReference type="InterPro" id="IPR004175">
    <property type="entry name" value="RNA_CPDase"/>
</dbReference>
<dbReference type="EC" id="3.1.4.58" evidence="2"/>
<dbReference type="GeneID" id="95392383"/>
<evidence type="ECO:0000256" key="1">
    <source>
        <dbReference type="ARBA" id="ARBA00022801"/>
    </source>
</evidence>
<keyword evidence="4" id="KW-1185">Reference proteome</keyword>
<keyword evidence="1 2" id="KW-0378">Hydrolase</keyword>
<reference evidence="3 4" key="1">
    <citation type="submission" date="2020-08" db="EMBL/GenBank/DDBJ databases">
        <title>Sequencing the genomes of 1000 actinobacteria strains.</title>
        <authorList>
            <person name="Klenk H.-P."/>
        </authorList>
    </citation>
    <scope>NUCLEOTIDE SEQUENCE [LARGE SCALE GENOMIC DNA]</scope>
    <source>
        <strain evidence="3 4">DSM 44320</strain>
    </source>
</reference>
<dbReference type="Gene3D" id="3.90.1140.10">
    <property type="entry name" value="Cyclic phosphodiesterase"/>
    <property type="match status" value="1"/>
</dbReference>
<name>A0A7W5V454_9ACTN</name>
<gene>
    <name evidence="3" type="ORF">FHR33_006087</name>
</gene>
<dbReference type="EMBL" id="JACIBV010000001">
    <property type="protein sequence ID" value="MBB3730227.1"/>
    <property type="molecule type" value="Genomic_DNA"/>
</dbReference>
<comment type="similarity">
    <text evidence="2">Belongs to the 2H phosphoesterase superfamily. ThpR family.</text>
</comment>
<comment type="caution">
    <text evidence="3">The sequence shown here is derived from an EMBL/GenBank/DDBJ whole genome shotgun (WGS) entry which is preliminary data.</text>
</comment>
<evidence type="ECO:0000256" key="2">
    <source>
        <dbReference type="HAMAP-Rule" id="MF_01940"/>
    </source>
</evidence>
<dbReference type="GO" id="GO:0004113">
    <property type="term" value="F:2',3'-cyclic-nucleotide 3'-phosphodiesterase activity"/>
    <property type="evidence" value="ECO:0007669"/>
    <property type="project" value="InterPro"/>
</dbReference>
<feature type="short sequence motif" description="HXTX 1" evidence="2">
    <location>
        <begin position="40"/>
        <end position="43"/>
    </location>
</feature>
<dbReference type="InterPro" id="IPR009097">
    <property type="entry name" value="Cyclic_Pdiesterase"/>
</dbReference>
<dbReference type="PANTHER" id="PTHR35561">
    <property type="entry name" value="RNA 2',3'-CYCLIC PHOSPHODIESTERASE"/>
    <property type="match status" value="1"/>
</dbReference>
<dbReference type="SUPFAM" id="SSF55144">
    <property type="entry name" value="LigT-like"/>
    <property type="match status" value="1"/>
</dbReference>